<dbReference type="PANTHER" id="PTHR32432">
    <property type="entry name" value="CELL DIVISION PROTEIN FTSA-RELATED"/>
    <property type="match status" value="1"/>
</dbReference>
<evidence type="ECO:0000259" key="7">
    <source>
        <dbReference type="SMART" id="SM00842"/>
    </source>
</evidence>
<reference evidence="8 9" key="1">
    <citation type="submission" date="2018-04" db="EMBL/GenBank/DDBJ databases">
        <title>Genomic Encyclopedia of Archaeal and Bacterial Type Strains, Phase II (KMG-II): from individual species to whole genera.</title>
        <authorList>
            <person name="Goeker M."/>
        </authorList>
    </citation>
    <scope>NUCLEOTIDE SEQUENCE [LARGE SCALE GENOMIC DNA]</scope>
    <source>
        <strain evidence="8 9">DSM 5822</strain>
    </source>
</reference>
<evidence type="ECO:0000256" key="3">
    <source>
        <dbReference type="ARBA" id="ARBA00023136"/>
    </source>
</evidence>
<evidence type="ECO:0000256" key="2">
    <source>
        <dbReference type="ARBA" id="ARBA00022618"/>
    </source>
</evidence>
<keyword evidence="9" id="KW-1185">Reference proteome</keyword>
<dbReference type="SMART" id="SM00842">
    <property type="entry name" value="FtsA"/>
    <property type="match status" value="1"/>
</dbReference>
<dbReference type="GO" id="GO:0009898">
    <property type="term" value="C:cytoplasmic side of plasma membrane"/>
    <property type="evidence" value="ECO:0007669"/>
    <property type="project" value="UniProtKB-UniRule"/>
</dbReference>
<accession>A0A2T5J0J5</accession>
<evidence type="ECO:0000256" key="4">
    <source>
        <dbReference type="ARBA" id="ARBA00023306"/>
    </source>
</evidence>
<evidence type="ECO:0000313" key="8">
    <source>
        <dbReference type="EMBL" id="PTQ89868.1"/>
    </source>
</evidence>
<dbReference type="NCBIfam" id="TIGR01174">
    <property type="entry name" value="ftsA"/>
    <property type="match status" value="1"/>
</dbReference>
<dbReference type="EMBL" id="QAON01000005">
    <property type="protein sequence ID" value="PTQ89868.1"/>
    <property type="molecule type" value="Genomic_DNA"/>
</dbReference>
<dbReference type="Gene3D" id="3.30.1490.110">
    <property type="match status" value="1"/>
</dbReference>
<dbReference type="PANTHER" id="PTHR32432:SF4">
    <property type="entry name" value="CELL DIVISION PROTEIN FTSA"/>
    <property type="match status" value="1"/>
</dbReference>
<comment type="subcellular location">
    <subcellularLocation>
        <location evidence="5">Cell membrane</location>
        <topology evidence="5">Peripheral membrane protein</topology>
        <orientation evidence="5">Cytoplasmic side</orientation>
    </subcellularLocation>
    <text evidence="5">Localizes to the Z ring in an FtsZ-dependent manner. Targeted to the membrane through a conserved C-terminal amphipathic helix.</text>
</comment>
<gene>
    <name evidence="5" type="primary">ftsA</name>
    <name evidence="8" type="ORF">C8N29_105196</name>
</gene>
<dbReference type="RefSeq" id="WP_204509293.1">
    <property type="nucleotide sequence ID" value="NZ_QAON01000005.1"/>
</dbReference>
<protein>
    <recommendedName>
        <fullName evidence="5 6">Cell division protein FtsA</fullName>
    </recommendedName>
</protein>
<dbReference type="InterPro" id="IPR043129">
    <property type="entry name" value="ATPase_NBD"/>
</dbReference>
<comment type="function">
    <text evidence="5 6">Cell division protein that is involved in the assembly of the Z ring. May serve as a membrane anchor for the Z ring.</text>
</comment>
<dbReference type="InterPro" id="IPR050696">
    <property type="entry name" value="FtsA/MreB"/>
</dbReference>
<dbReference type="Pfam" id="PF02491">
    <property type="entry name" value="SHS2_FTSA"/>
    <property type="match status" value="1"/>
</dbReference>
<dbReference type="Gene3D" id="3.30.420.40">
    <property type="match status" value="2"/>
</dbReference>
<keyword evidence="2 5" id="KW-0132">Cell division</keyword>
<dbReference type="PIRSF" id="PIRSF003101">
    <property type="entry name" value="FtsA"/>
    <property type="match status" value="1"/>
</dbReference>
<dbReference type="GO" id="GO:0032153">
    <property type="term" value="C:cell division site"/>
    <property type="evidence" value="ECO:0007669"/>
    <property type="project" value="UniProtKB-UniRule"/>
</dbReference>
<sequence length="418" mass="45136">MGDGMVDADNLIVALDVGTSKIIVLIAQITADKDLEVVGVGKSPCTGLKRGMVVDIDETTRAIQTAIKEAENMANCSVHSAFVGIAGNHIHSRNLQGVVHIRSGEVTEIDMDAVLDNAKTGAILPEQKVLHLVSQEFSVDGQYDIRNPMGMSGVRLEGHYHLVTCGLSALQNLEKCVHGACINIDDIILEPYAAANAVLTEDEKTLGVCLIDIGAGTTDLAVYTHGALRYTEIVAVGGDHVTNDIAHVLRTPLQEAEQLKIKQACAQSISVKREEYINVPSTGDRAHRKLERHVLASIVEARYVELFEYIRDQLQHTGLAEYLSAGIVLTGGAARIEGAAALAESIFGMQVRIGVPNLRPEGNGQIVRNPVYATSVGLLMAGRDKVLELRATQPPRRKTLVAADGIVQRLRAWLEEHF</sequence>
<evidence type="ECO:0000313" key="9">
    <source>
        <dbReference type="Proteomes" id="UP000244223"/>
    </source>
</evidence>
<keyword evidence="3 5" id="KW-0472">Membrane</keyword>
<comment type="subunit">
    <text evidence="5">Self-interacts. Interacts with FtsZ.</text>
</comment>
<dbReference type="Pfam" id="PF14450">
    <property type="entry name" value="FtsA"/>
    <property type="match status" value="2"/>
</dbReference>
<dbReference type="Proteomes" id="UP000244223">
    <property type="component" value="Unassembled WGS sequence"/>
</dbReference>
<name>A0A2T5J0J5_9GAMM</name>
<dbReference type="HAMAP" id="MF_02033">
    <property type="entry name" value="FtsA"/>
    <property type="match status" value="1"/>
</dbReference>
<dbReference type="CDD" id="cd24048">
    <property type="entry name" value="ASKHA_NBD_FtsA"/>
    <property type="match status" value="1"/>
</dbReference>
<keyword evidence="4 5" id="KW-0131">Cell cycle</keyword>
<evidence type="ECO:0000256" key="5">
    <source>
        <dbReference type="HAMAP-Rule" id="MF_02033"/>
    </source>
</evidence>
<dbReference type="SUPFAM" id="SSF53067">
    <property type="entry name" value="Actin-like ATPase domain"/>
    <property type="match status" value="2"/>
</dbReference>
<dbReference type="GO" id="GO:0043093">
    <property type="term" value="P:FtsZ-dependent cytokinesis"/>
    <property type="evidence" value="ECO:0007669"/>
    <property type="project" value="UniProtKB-UniRule"/>
</dbReference>
<evidence type="ECO:0000256" key="1">
    <source>
        <dbReference type="ARBA" id="ARBA00022475"/>
    </source>
</evidence>
<dbReference type="InterPro" id="IPR003494">
    <property type="entry name" value="SHS2_FtsA"/>
</dbReference>
<proteinExistence type="inferred from homology"/>
<organism evidence="8 9">
    <name type="scientific">Agitococcus lubricus</name>
    <dbReference type="NCBI Taxonomy" id="1077255"/>
    <lineage>
        <taxon>Bacteria</taxon>
        <taxon>Pseudomonadati</taxon>
        <taxon>Pseudomonadota</taxon>
        <taxon>Gammaproteobacteria</taxon>
        <taxon>Moraxellales</taxon>
        <taxon>Moraxellaceae</taxon>
        <taxon>Agitococcus</taxon>
    </lineage>
</organism>
<evidence type="ECO:0000256" key="6">
    <source>
        <dbReference type="PIRNR" id="PIRNR003101"/>
    </source>
</evidence>
<feature type="domain" description="SHS2" evidence="7">
    <location>
        <begin position="12"/>
        <end position="198"/>
    </location>
</feature>
<keyword evidence="1 5" id="KW-1003">Cell membrane</keyword>
<dbReference type="AlphaFoldDB" id="A0A2T5J0J5"/>
<comment type="caution">
    <text evidence="8">The sequence shown here is derived from an EMBL/GenBank/DDBJ whole genome shotgun (WGS) entry which is preliminary data.</text>
</comment>
<comment type="similarity">
    <text evidence="5 6">Belongs to the FtsA/MreB family.</text>
</comment>
<dbReference type="InterPro" id="IPR020823">
    <property type="entry name" value="Cell_div_FtsA"/>
</dbReference>